<dbReference type="EMBL" id="SHKY01000001">
    <property type="protein sequence ID" value="RZU54031.1"/>
    <property type="molecule type" value="Genomic_DNA"/>
</dbReference>
<dbReference type="InterPro" id="IPR016160">
    <property type="entry name" value="Ald_DH_CS_CYS"/>
</dbReference>
<feature type="domain" description="Aldehyde dehydrogenase" evidence="2">
    <location>
        <begin position="16"/>
        <end position="459"/>
    </location>
</feature>
<sequence length="468" mass="47629">MFEVRQLIAGVWGPGGSGRRLTVENPADGGSVTVVPVSADEDVHAAVQAARAAAPGWAGTPAAARGSALHAAARAVESAADDLAALMSAEMGKPVDGARESVAAGVGTLRQYAELGPTHRGRALAGDDAALDLMTYRPRGVVAVITPWNDPVAVSCGLLGAALVTGNAVIYKPSERAPATGWRLAELLAPHVPPGVLGLLHGDGPVGAALAAADVDVVAQVGSTATGRSIAAACARTGAKALLENGGSDPLIVDADVDPGWAAEQAALGAFANSGQICVAVERIYCHRTVIEPFLAALAAEADRWRSQLGPLVDRRLRDTVDRQVQHALKDGARAVRGGAVPPGPGAWYPPTVLEGCTDDMAVMREETFGPVAPVASVGSFDEALHRAADSPYGLAATVLTGSMDHAWRAVRELPAGTVKVNAVFGGAPGGAAHPRRGSGQGFGYGPELLDEMTVAKVVHLEGPPSGW</sequence>
<organism evidence="3 4">
    <name type="scientific">Krasilnikovia cinnamomea</name>
    <dbReference type="NCBI Taxonomy" id="349313"/>
    <lineage>
        <taxon>Bacteria</taxon>
        <taxon>Bacillati</taxon>
        <taxon>Actinomycetota</taxon>
        <taxon>Actinomycetes</taxon>
        <taxon>Micromonosporales</taxon>
        <taxon>Micromonosporaceae</taxon>
        <taxon>Krasilnikovia</taxon>
    </lineage>
</organism>
<evidence type="ECO:0000259" key="2">
    <source>
        <dbReference type="Pfam" id="PF00171"/>
    </source>
</evidence>
<dbReference type="RefSeq" id="WP_130512448.1">
    <property type="nucleotide sequence ID" value="NZ_SHKY01000001.1"/>
</dbReference>
<name>A0A4Q7ZT54_9ACTN</name>
<dbReference type="Gene3D" id="3.40.605.10">
    <property type="entry name" value="Aldehyde Dehydrogenase, Chain A, domain 1"/>
    <property type="match status" value="1"/>
</dbReference>
<dbReference type="AlphaFoldDB" id="A0A4Q7ZT54"/>
<reference evidence="3 4" key="1">
    <citation type="submission" date="2019-02" db="EMBL/GenBank/DDBJ databases">
        <title>Sequencing the genomes of 1000 actinobacteria strains.</title>
        <authorList>
            <person name="Klenk H.-P."/>
        </authorList>
    </citation>
    <scope>NUCLEOTIDE SEQUENCE [LARGE SCALE GENOMIC DNA]</scope>
    <source>
        <strain evidence="3 4">DSM 45162</strain>
    </source>
</reference>
<protein>
    <submittedName>
        <fullName evidence="3">Succinate-semialdehyde dehydrogenase/glutarate-semialdehyde dehydrogenase</fullName>
    </submittedName>
</protein>
<dbReference type="PROSITE" id="PS00070">
    <property type="entry name" value="ALDEHYDE_DEHYDR_CYS"/>
    <property type="match status" value="1"/>
</dbReference>
<dbReference type="CDD" id="cd07078">
    <property type="entry name" value="ALDH"/>
    <property type="match status" value="1"/>
</dbReference>
<dbReference type="Pfam" id="PF00171">
    <property type="entry name" value="Aldedh"/>
    <property type="match status" value="1"/>
</dbReference>
<keyword evidence="4" id="KW-1185">Reference proteome</keyword>
<evidence type="ECO:0000313" key="4">
    <source>
        <dbReference type="Proteomes" id="UP000292564"/>
    </source>
</evidence>
<evidence type="ECO:0000256" key="1">
    <source>
        <dbReference type="ARBA" id="ARBA00023002"/>
    </source>
</evidence>
<gene>
    <name evidence="3" type="ORF">EV385_5968</name>
</gene>
<evidence type="ECO:0000313" key="3">
    <source>
        <dbReference type="EMBL" id="RZU54031.1"/>
    </source>
</evidence>
<dbReference type="PANTHER" id="PTHR11699">
    <property type="entry name" value="ALDEHYDE DEHYDROGENASE-RELATED"/>
    <property type="match status" value="1"/>
</dbReference>
<keyword evidence="1" id="KW-0560">Oxidoreductase</keyword>
<dbReference type="InterPro" id="IPR016162">
    <property type="entry name" value="Ald_DH_N"/>
</dbReference>
<accession>A0A4Q7ZT54</accession>
<dbReference type="SUPFAM" id="SSF53720">
    <property type="entry name" value="ALDH-like"/>
    <property type="match status" value="1"/>
</dbReference>
<dbReference type="InterPro" id="IPR016161">
    <property type="entry name" value="Ald_DH/histidinol_DH"/>
</dbReference>
<dbReference type="Gene3D" id="3.40.309.10">
    <property type="entry name" value="Aldehyde Dehydrogenase, Chain A, domain 2"/>
    <property type="match status" value="1"/>
</dbReference>
<dbReference type="Proteomes" id="UP000292564">
    <property type="component" value="Unassembled WGS sequence"/>
</dbReference>
<comment type="caution">
    <text evidence="3">The sequence shown here is derived from an EMBL/GenBank/DDBJ whole genome shotgun (WGS) entry which is preliminary data.</text>
</comment>
<dbReference type="InterPro" id="IPR015590">
    <property type="entry name" value="Aldehyde_DH_dom"/>
</dbReference>
<dbReference type="InterPro" id="IPR016163">
    <property type="entry name" value="Ald_DH_C"/>
</dbReference>
<proteinExistence type="predicted"/>
<dbReference type="OrthoDB" id="6882680at2"/>
<dbReference type="GO" id="GO:0016620">
    <property type="term" value="F:oxidoreductase activity, acting on the aldehyde or oxo group of donors, NAD or NADP as acceptor"/>
    <property type="evidence" value="ECO:0007669"/>
    <property type="project" value="InterPro"/>
</dbReference>